<evidence type="ECO:0000256" key="7">
    <source>
        <dbReference type="ARBA" id="ARBA00022771"/>
    </source>
</evidence>
<dbReference type="InterPro" id="IPR013264">
    <property type="entry name" value="DNAG_N"/>
</dbReference>
<dbReference type="NCBIfam" id="TIGR01391">
    <property type="entry name" value="dnaG"/>
    <property type="match status" value="1"/>
</dbReference>
<comment type="catalytic activity">
    <reaction evidence="12">
        <text>ssDNA + n NTP = ssDNA/pppN(pN)n-1 hybrid + (n-1) diphosphate.</text>
        <dbReference type="EC" id="2.7.7.101"/>
    </reaction>
</comment>
<feature type="domain" description="Toprim" evidence="15">
    <location>
        <begin position="265"/>
        <end position="350"/>
    </location>
</feature>
<comment type="cofactor">
    <cofactor evidence="12 13 14">
        <name>Zn(2+)</name>
        <dbReference type="ChEBI" id="CHEBI:29105"/>
    </cofactor>
    <text evidence="12 13 14">Binds 1 zinc ion per monomer.</text>
</comment>
<dbReference type="GO" id="GO:0003899">
    <property type="term" value="F:DNA-directed RNA polymerase activity"/>
    <property type="evidence" value="ECO:0007669"/>
    <property type="project" value="UniProtKB-UniRule"/>
</dbReference>
<dbReference type="SUPFAM" id="SSF57783">
    <property type="entry name" value="Zinc beta-ribbon"/>
    <property type="match status" value="1"/>
</dbReference>
<name>A0A8J7AYT6_9CYAN</name>
<dbReference type="FunFam" id="3.90.580.10:FF:000001">
    <property type="entry name" value="DNA primase"/>
    <property type="match status" value="1"/>
</dbReference>
<organism evidence="16 17">
    <name type="scientific">Lusitaniella coriacea LEGE 07157</name>
    <dbReference type="NCBI Taxonomy" id="945747"/>
    <lineage>
        <taxon>Bacteria</taxon>
        <taxon>Bacillati</taxon>
        <taxon>Cyanobacteriota</taxon>
        <taxon>Cyanophyceae</taxon>
        <taxon>Spirulinales</taxon>
        <taxon>Lusitaniellaceae</taxon>
        <taxon>Lusitaniella</taxon>
    </lineage>
</organism>
<dbReference type="PANTHER" id="PTHR30313:SF2">
    <property type="entry name" value="DNA PRIMASE"/>
    <property type="match status" value="1"/>
</dbReference>
<keyword evidence="17" id="KW-1185">Reference proteome</keyword>
<dbReference type="GO" id="GO:0008270">
    <property type="term" value="F:zinc ion binding"/>
    <property type="evidence" value="ECO:0007669"/>
    <property type="project" value="UniProtKB-UniRule"/>
</dbReference>
<evidence type="ECO:0000313" key="16">
    <source>
        <dbReference type="EMBL" id="MBE9115124.1"/>
    </source>
</evidence>
<evidence type="ECO:0000256" key="3">
    <source>
        <dbReference type="ARBA" id="ARBA00022679"/>
    </source>
</evidence>
<dbReference type="SMART" id="SM00400">
    <property type="entry name" value="ZnF_CHCC"/>
    <property type="match status" value="1"/>
</dbReference>
<dbReference type="HAMAP" id="MF_00974">
    <property type="entry name" value="DNA_primase_DnaG"/>
    <property type="match status" value="1"/>
</dbReference>
<feature type="zinc finger region" description="CHC2-type" evidence="12 14">
    <location>
        <begin position="41"/>
        <end position="65"/>
    </location>
</feature>
<dbReference type="GO" id="GO:1990077">
    <property type="term" value="C:primosome complex"/>
    <property type="evidence" value="ECO:0007669"/>
    <property type="project" value="UniProtKB-KW"/>
</dbReference>
<keyword evidence="1 12" id="KW-0240">DNA-directed RNA polymerase</keyword>
<dbReference type="PANTHER" id="PTHR30313">
    <property type="entry name" value="DNA PRIMASE"/>
    <property type="match status" value="1"/>
</dbReference>
<evidence type="ECO:0000256" key="13">
    <source>
        <dbReference type="PIRNR" id="PIRNR002811"/>
    </source>
</evidence>
<dbReference type="Pfam" id="PF01807">
    <property type="entry name" value="Zn_ribbon_DnaG"/>
    <property type="match status" value="1"/>
</dbReference>
<dbReference type="AlphaFoldDB" id="A0A8J7AYT6"/>
<comment type="subunit">
    <text evidence="12">Monomer. Interacts with DnaB.</text>
</comment>
<comment type="caution">
    <text evidence="16">The sequence shown here is derived from an EMBL/GenBank/DDBJ whole genome shotgun (WGS) entry which is preliminary data.</text>
</comment>
<evidence type="ECO:0000256" key="10">
    <source>
        <dbReference type="ARBA" id="ARBA00023125"/>
    </source>
</evidence>
<dbReference type="InterPro" id="IPR037068">
    <property type="entry name" value="DNA_primase_core_N_sf"/>
</dbReference>
<keyword evidence="10 12" id="KW-0238">DNA-binding</keyword>
<keyword evidence="5 12" id="KW-0235">DNA replication</keyword>
<dbReference type="SUPFAM" id="SSF56731">
    <property type="entry name" value="DNA primase core"/>
    <property type="match status" value="1"/>
</dbReference>
<dbReference type="InterPro" id="IPR006171">
    <property type="entry name" value="TOPRIM_dom"/>
</dbReference>
<evidence type="ECO:0000256" key="11">
    <source>
        <dbReference type="ARBA" id="ARBA00023163"/>
    </source>
</evidence>
<comment type="function">
    <text evidence="12 13">RNA polymerase that catalyzes the synthesis of short RNA molecules used as primers for DNA polymerase during DNA replication.</text>
</comment>
<evidence type="ECO:0000313" key="17">
    <source>
        <dbReference type="Proteomes" id="UP000654482"/>
    </source>
</evidence>
<dbReference type="GO" id="GO:0006269">
    <property type="term" value="P:DNA replication, synthesis of primer"/>
    <property type="evidence" value="ECO:0007669"/>
    <property type="project" value="UniProtKB-UniRule"/>
</dbReference>
<dbReference type="Pfam" id="PF10410">
    <property type="entry name" value="DnaB_bind"/>
    <property type="match status" value="1"/>
</dbReference>
<keyword evidence="8 12" id="KW-0862">Zinc</keyword>
<evidence type="ECO:0000256" key="12">
    <source>
        <dbReference type="HAMAP-Rule" id="MF_00974"/>
    </source>
</evidence>
<keyword evidence="4 12" id="KW-0548">Nucleotidyltransferase</keyword>
<dbReference type="SMART" id="SM00493">
    <property type="entry name" value="TOPRIM"/>
    <property type="match status" value="1"/>
</dbReference>
<dbReference type="Proteomes" id="UP000654482">
    <property type="component" value="Unassembled WGS sequence"/>
</dbReference>
<dbReference type="Gene3D" id="3.40.1360.10">
    <property type="match status" value="1"/>
</dbReference>
<keyword evidence="11 12" id="KW-0804">Transcription</keyword>
<dbReference type="GO" id="GO:0003677">
    <property type="term" value="F:DNA binding"/>
    <property type="evidence" value="ECO:0007669"/>
    <property type="project" value="UniProtKB-KW"/>
</dbReference>
<dbReference type="InterPro" id="IPR030846">
    <property type="entry name" value="DnaG_bac"/>
</dbReference>
<proteinExistence type="inferred from homology"/>
<gene>
    <name evidence="12" type="primary">dnaG</name>
    <name evidence="16" type="ORF">IQ249_04340</name>
</gene>
<protein>
    <recommendedName>
        <fullName evidence="12 13">DNA primase</fullName>
        <ecNumber evidence="12">2.7.7.101</ecNumber>
    </recommendedName>
</protein>
<keyword evidence="7 12" id="KW-0863">Zinc-finger</keyword>
<dbReference type="GO" id="GO:0005737">
    <property type="term" value="C:cytoplasm"/>
    <property type="evidence" value="ECO:0007669"/>
    <property type="project" value="TreeGrafter"/>
</dbReference>
<evidence type="ECO:0000256" key="14">
    <source>
        <dbReference type="PIRSR" id="PIRSR002811-1"/>
    </source>
</evidence>
<evidence type="ECO:0000256" key="2">
    <source>
        <dbReference type="ARBA" id="ARBA00022515"/>
    </source>
</evidence>
<dbReference type="InterPro" id="IPR034151">
    <property type="entry name" value="TOPRIM_DnaG_bac"/>
</dbReference>
<evidence type="ECO:0000256" key="6">
    <source>
        <dbReference type="ARBA" id="ARBA00022723"/>
    </source>
</evidence>
<evidence type="ECO:0000256" key="9">
    <source>
        <dbReference type="ARBA" id="ARBA00022842"/>
    </source>
</evidence>
<keyword evidence="3 12" id="KW-0808">Transferase</keyword>
<comment type="domain">
    <text evidence="12">Contains an N-terminal zinc-binding domain, a central core domain that contains the primase activity, and a C-terminal DnaB-binding domain.</text>
</comment>
<evidence type="ECO:0000256" key="5">
    <source>
        <dbReference type="ARBA" id="ARBA00022705"/>
    </source>
</evidence>
<dbReference type="Pfam" id="PF13155">
    <property type="entry name" value="Toprim_2"/>
    <property type="match status" value="1"/>
</dbReference>
<dbReference type="FunFam" id="3.40.1360.10:FF:000002">
    <property type="entry name" value="DNA primase"/>
    <property type="match status" value="1"/>
</dbReference>
<dbReference type="PROSITE" id="PS50880">
    <property type="entry name" value="TOPRIM"/>
    <property type="match status" value="1"/>
</dbReference>
<dbReference type="EC" id="2.7.7.101" evidence="12"/>
<evidence type="ECO:0000259" key="15">
    <source>
        <dbReference type="PROSITE" id="PS50880"/>
    </source>
</evidence>
<evidence type="ECO:0000256" key="4">
    <source>
        <dbReference type="ARBA" id="ARBA00022695"/>
    </source>
</evidence>
<keyword evidence="9" id="KW-0460">Magnesium</keyword>
<comment type="similarity">
    <text evidence="12 13">Belongs to the DnaG primase family.</text>
</comment>
<dbReference type="EMBL" id="JADEWZ010000005">
    <property type="protein sequence ID" value="MBE9115124.1"/>
    <property type="molecule type" value="Genomic_DNA"/>
</dbReference>
<dbReference type="RefSeq" id="WP_194028221.1">
    <property type="nucleotide sequence ID" value="NZ_JADEWZ010000005.1"/>
</dbReference>
<dbReference type="PIRSF" id="PIRSF002811">
    <property type="entry name" value="DnaG"/>
    <property type="match status" value="1"/>
</dbReference>
<dbReference type="Pfam" id="PF08275">
    <property type="entry name" value="DNAG_N"/>
    <property type="match status" value="1"/>
</dbReference>
<accession>A0A8J7AYT6</accession>
<keyword evidence="6 12" id="KW-0479">Metal-binding</keyword>
<dbReference type="Gene3D" id="3.90.980.10">
    <property type="entry name" value="DNA primase, catalytic core, N-terminal domain"/>
    <property type="match status" value="1"/>
</dbReference>
<dbReference type="InterPro" id="IPR050219">
    <property type="entry name" value="DnaG_primase"/>
</dbReference>
<dbReference type="InterPro" id="IPR006295">
    <property type="entry name" value="DNA_primase_DnaG"/>
</dbReference>
<evidence type="ECO:0000256" key="8">
    <source>
        <dbReference type="ARBA" id="ARBA00022833"/>
    </source>
</evidence>
<dbReference type="GO" id="GO:0000428">
    <property type="term" value="C:DNA-directed RNA polymerase complex"/>
    <property type="evidence" value="ECO:0007669"/>
    <property type="project" value="UniProtKB-KW"/>
</dbReference>
<dbReference type="FunFam" id="3.90.980.10:FF:000001">
    <property type="entry name" value="DNA primase"/>
    <property type="match status" value="1"/>
</dbReference>
<keyword evidence="2 12" id="KW-0639">Primosome</keyword>
<reference evidence="16" key="1">
    <citation type="submission" date="2020-10" db="EMBL/GenBank/DDBJ databases">
        <authorList>
            <person name="Castelo-Branco R."/>
            <person name="Eusebio N."/>
            <person name="Adriana R."/>
            <person name="Vieira A."/>
            <person name="Brugerolle De Fraissinette N."/>
            <person name="Rezende De Castro R."/>
            <person name="Schneider M.P."/>
            <person name="Vasconcelos V."/>
            <person name="Leao P.N."/>
        </authorList>
    </citation>
    <scope>NUCLEOTIDE SEQUENCE</scope>
    <source>
        <strain evidence="16">LEGE 07157</strain>
    </source>
</reference>
<dbReference type="CDD" id="cd03364">
    <property type="entry name" value="TOPRIM_DnaG_primases"/>
    <property type="match status" value="1"/>
</dbReference>
<dbReference type="InterPro" id="IPR019475">
    <property type="entry name" value="DNA_primase_DnaB-bd"/>
</dbReference>
<dbReference type="InterPro" id="IPR036977">
    <property type="entry name" value="DNA_primase_Znf_CHC2"/>
</dbReference>
<evidence type="ECO:0000256" key="1">
    <source>
        <dbReference type="ARBA" id="ARBA00022478"/>
    </source>
</evidence>
<dbReference type="Gene3D" id="3.90.580.10">
    <property type="entry name" value="Zinc finger, CHC2-type domain"/>
    <property type="match status" value="1"/>
</dbReference>
<sequence length="638" mass="73669">MDIPRLHPDTIAEIKERLDIVEIVSEHVVLRKRGKDHLGLCPFHEEKTPSFSVSPSKQIYYCFGCNAGGDAISFLMEAGKISYPEALLNLARRYQVPIKTVEPEKHQELQRQLSLREQLYEVLAVSANFYQHALRQPQGETALKYVREQRQLSEETLQQFGLGYAPAGWETLYRYLVETKGFSITLVEEAGLIRKRKKGEGHYDYFRDRLMIPINDDRGRIVGFGSRTLGNDEPKYLNSPETPLFDKSKVLFALDKAKSAIAKQDRAVVVEGYFDAIALHSQGITNAVAALGTAFNRDRLNQLLRYTESKQVIFNFDADSAGTNATQRAIRDIETLVYGGQVQLRVLNLPDGKDADDFLKSSPEAAQIYRQQVLNAPLWIDWQIDQLLLNRDIKQGDQFEQIVQKMVELLNHLENPAKRTHYIQHCAEKLSQGDNRLTSLYVQNLLSELRKPQKTKTPNSRSNLANFSTTAKYPRVEQAETLLLLIYLHCRNYRPALIEQLEEKDLLFRLPHHRFLWQCILRLQASFDKDLLSKLQDISNQFPEQFDKVNHFLYLTDAIANAISRPKLQIARAIQSLELIDLKEYQRYCYEEWQKAEDEKNEELVRFFNNELIETQQKIDGIKNKISVSHFDVFGTSE</sequence>
<dbReference type="InterPro" id="IPR002694">
    <property type="entry name" value="Znf_CHC2"/>
</dbReference>